<organism evidence="1 2">
    <name type="scientific">Flavobacterium muglaense</name>
    <dbReference type="NCBI Taxonomy" id="2764716"/>
    <lineage>
        <taxon>Bacteria</taxon>
        <taxon>Pseudomonadati</taxon>
        <taxon>Bacteroidota</taxon>
        <taxon>Flavobacteriia</taxon>
        <taxon>Flavobacteriales</taxon>
        <taxon>Flavobacteriaceae</taxon>
        <taxon>Flavobacterium</taxon>
    </lineage>
</organism>
<dbReference type="InterPro" id="IPR032774">
    <property type="entry name" value="WG_beta_rep"/>
</dbReference>
<protein>
    <submittedName>
        <fullName evidence="1">WG repeat-containing protein</fullName>
    </submittedName>
</protein>
<dbReference type="AlphaFoldDB" id="A0A923SE76"/>
<accession>A0A923SE76</accession>
<dbReference type="Proteomes" id="UP000641454">
    <property type="component" value="Unassembled WGS sequence"/>
</dbReference>
<comment type="caution">
    <text evidence="1">The sequence shown here is derived from an EMBL/GenBank/DDBJ whole genome shotgun (WGS) entry which is preliminary data.</text>
</comment>
<sequence length="351" mass="40107">MLAHAQDNTIWTAFYNKKNTAIGYKDQKGNIKIKPKFTLFSPTIRFENIMAVSEEDSQGRWKSYYLTKKGKTVGIDSLHIFDHSFDCENEGFIRFRDNKTDKAGLFDKNGAIAIPAQYNELSRVSNGLVTAIAGAEKTYTDDREHYAWTGGQEFLLDTHNNVIVEDFKLDDNLNFFSLLKAPTASTDPLRTSFLTKDGAYISFINFKEEFKQWLTTDLLIDLTNKKLINASFDIITWDAPILYEKTKREAFIAANFELIKKGLLEILNPKTNYFISNGGINRALYDDDAFDKYYNNCGESTENKNPTMTIIVSHTIQSELKQNQYEFLKTETGYKLIGVFINDAPIKNPTP</sequence>
<evidence type="ECO:0000313" key="2">
    <source>
        <dbReference type="Proteomes" id="UP000641454"/>
    </source>
</evidence>
<dbReference type="Pfam" id="PF14903">
    <property type="entry name" value="WG_beta_rep"/>
    <property type="match status" value="2"/>
</dbReference>
<name>A0A923SE76_9FLAO</name>
<gene>
    <name evidence="1" type="ORF">H8R25_01970</name>
</gene>
<keyword evidence="2" id="KW-1185">Reference proteome</keyword>
<dbReference type="EMBL" id="JACRUL010000002">
    <property type="protein sequence ID" value="MBC5843206.1"/>
    <property type="molecule type" value="Genomic_DNA"/>
</dbReference>
<evidence type="ECO:0000313" key="1">
    <source>
        <dbReference type="EMBL" id="MBC5843206.1"/>
    </source>
</evidence>
<reference evidence="1 2" key="1">
    <citation type="submission" date="2020-08" db="EMBL/GenBank/DDBJ databases">
        <title>Description of novel Flavobacterium F-392 isolate.</title>
        <authorList>
            <person name="Saticioglu I.B."/>
            <person name="Duman M."/>
            <person name="Altun S."/>
        </authorList>
    </citation>
    <scope>NUCLEOTIDE SEQUENCE [LARGE SCALE GENOMIC DNA]</scope>
    <source>
        <strain evidence="1 2">F-392</strain>
    </source>
</reference>
<proteinExistence type="predicted"/>